<dbReference type="InterPro" id="IPR023090">
    <property type="entry name" value="UPF0702_alpha/beta_dom_sf"/>
</dbReference>
<reference evidence="10" key="2">
    <citation type="submission" date="2018-11" db="EMBL/GenBank/DDBJ databases">
        <title>Proposal to divide the Flavobacteriaceae and reorganize its genera based on Amino Acid Identity values calculated from whole genome sequences.</title>
        <authorList>
            <person name="Nicholson A.C."/>
            <person name="Gulvik C.A."/>
            <person name="Whitney A.M."/>
            <person name="Humrighouse B.W."/>
            <person name="Bell M."/>
            <person name="Holmens B."/>
            <person name="Steigerwalt A."/>
            <person name="Villarma A."/>
            <person name="Sheth M."/>
            <person name="Batra D."/>
            <person name="Pryor J."/>
            <person name="Bernardet J.-F."/>
            <person name="Hugo C."/>
            <person name="Kampfer P."/>
            <person name="Newman J."/>
            <person name="Mcquiston J.R."/>
        </authorList>
    </citation>
    <scope>NUCLEOTIDE SEQUENCE [LARGE SCALE GENOMIC DNA]</scope>
    <source>
        <strain evidence="10">H3056</strain>
    </source>
</reference>
<evidence type="ECO:0000256" key="7">
    <source>
        <dbReference type="SAM" id="Phobius"/>
    </source>
</evidence>
<feature type="domain" description="YetF C-terminal" evidence="8">
    <location>
        <begin position="119"/>
        <end position="188"/>
    </location>
</feature>
<evidence type="ECO:0000256" key="6">
    <source>
        <dbReference type="ARBA" id="ARBA00023136"/>
    </source>
</evidence>
<reference evidence="10" key="1">
    <citation type="submission" date="2018-11" db="EMBL/GenBank/DDBJ databases">
        <title>Proposal to divide the Flavobacteriaceae and reorganize its genera based on Amino Acid Identity values calculated from whole genome sequences.</title>
        <authorList>
            <person name="Nicholson A.C."/>
            <person name="Gulvik C.A."/>
            <person name="Whitney A.M."/>
            <person name="Humrighouse B.W."/>
            <person name="Bell M."/>
            <person name="Holmes B."/>
            <person name="Steigerwalt A."/>
            <person name="Villarma A."/>
            <person name="Sheth M."/>
            <person name="Batra D."/>
            <person name="Pryor J."/>
            <person name="Bernardet J.-F."/>
            <person name="Hugo C."/>
            <person name="Kampfer P."/>
            <person name="Newman J."/>
            <person name="Mcquiston J.R."/>
        </authorList>
    </citation>
    <scope>NUCLEOTIDE SEQUENCE [LARGE SCALE GENOMIC DNA]</scope>
    <source>
        <strain evidence="10">H3056</strain>
    </source>
</reference>
<keyword evidence="5 7" id="KW-1133">Transmembrane helix</keyword>
<evidence type="ECO:0000256" key="1">
    <source>
        <dbReference type="ARBA" id="ARBA00004651"/>
    </source>
</evidence>
<dbReference type="AlphaFoldDB" id="A0A3N0WZI4"/>
<evidence type="ECO:0000256" key="5">
    <source>
        <dbReference type="ARBA" id="ARBA00022989"/>
    </source>
</evidence>
<evidence type="ECO:0000313" key="9">
    <source>
        <dbReference type="EMBL" id="ROI10403.1"/>
    </source>
</evidence>
<dbReference type="PANTHER" id="PTHR34582">
    <property type="entry name" value="UPF0702 TRANSMEMBRANE PROTEIN YCAP"/>
    <property type="match status" value="1"/>
</dbReference>
<sequence length="205" mass="23456">MKIGKLNFENHLTTKIIMIEASEYVFDLKQMLWGDFGLLIYLEVVLRIIVIMVYTILMIRWIGKRVVGGLGSSDILLIVAMGSAVGDAMLYPSIPLSIPLTVITLIAAFQKLYVYVGIKYQPVRKVTHPTVMKLVEHGKLLKENFEVDDIDKNEVYMLLRQHGIQYLSEVEHAYYEQSGEISVFKYENPAVLEDSILPEYLPEQN</sequence>
<dbReference type="GO" id="GO:0005886">
    <property type="term" value="C:plasma membrane"/>
    <property type="evidence" value="ECO:0007669"/>
    <property type="project" value="UniProtKB-SubCell"/>
</dbReference>
<feature type="transmembrane region" description="Helical" evidence="7">
    <location>
        <begin position="38"/>
        <end position="63"/>
    </location>
</feature>
<dbReference type="OrthoDB" id="6538282at2"/>
<keyword evidence="4 7" id="KW-0812">Transmembrane</keyword>
<dbReference type="PANTHER" id="PTHR34582:SF6">
    <property type="entry name" value="UPF0702 TRANSMEMBRANE PROTEIN YCAP"/>
    <property type="match status" value="1"/>
</dbReference>
<feature type="transmembrane region" description="Helical" evidence="7">
    <location>
        <begin position="100"/>
        <end position="118"/>
    </location>
</feature>
<keyword evidence="6 7" id="KW-0472">Membrane</keyword>
<dbReference type="EMBL" id="RJUG01000001">
    <property type="protein sequence ID" value="ROI10403.1"/>
    <property type="molecule type" value="Genomic_DNA"/>
</dbReference>
<gene>
    <name evidence="9" type="ORF">EGI11_00400</name>
</gene>
<proteinExistence type="inferred from homology"/>
<keyword evidence="3" id="KW-1003">Cell membrane</keyword>
<evidence type="ECO:0000259" key="8">
    <source>
        <dbReference type="Pfam" id="PF04239"/>
    </source>
</evidence>
<comment type="subcellular location">
    <subcellularLocation>
        <location evidence="1">Cell membrane</location>
        <topology evidence="1">Multi-pass membrane protein</topology>
    </subcellularLocation>
</comment>
<evidence type="ECO:0000256" key="3">
    <source>
        <dbReference type="ARBA" id="ARBA00022475"/>
    </source>
</evidence>
<name>A0A3N0WZI4_9FLAO</name>
<comment type="caution">
    <text evidence="9">The sequence shown here is derived from an EMBL/GenBank/DDBJ whole genome shotgun (WGS) entry which is preliminary data.</text>
</comment>
<evidence type="ECO:0000313" key="10">
    <source>
        <dbReference type="Proteomes" id="UP000270224"/>
    </source>
</evidence>
<dbReference type="Pfam" id="PF04239">
    <property type="entry name" value="DUF421"/>
    <property type="match status" value="1"/>
</dbReference>
<dbReference type="Gene3D" id="3.30.240.20">
    <property type="entry name" value="bsu07140 like domains"/>
    <property type="match status" value="1"/>
</dbReference>
<evidence type="ECO:0000256" key="2">
    <source>
        <dbReference type="ARBA" id="ARBA00006448"/>
    </source>
</evidence>
<accession>A0A3N0WZI4</accession>
<dbReference type="InterPro" id="IPR007353">
    <property type="entry name" value="DUF421"/>
</dbReference>
<dbReference type="Proteomes" id="UP000270224">
    <property type="component" value="Unassembled WGS sequence"/>
</dbReference>
<protein>
    <submittedName>
        <fullName evidence="9">DUF421 domain-containing protein</fullName>
    </submittedName>
</protein>
<evidence type="ECO:0000256" key="4">
    <source>
        <dbReference type="ARBA" id="ARBA00022692"/>
    </source>
</evidence>
<organism evidence="9 10">
    <name type="scientific">Kaistella daneshvariae</name>
    <dbReference type="NCBI Taxonomy" id="2487074"/>
    <lineage>
        <taxon>Bacteria</taxon>
        <taxon>Pseudomonadati</taxon>
        <taxon>Bacteroidota</taxon>
        <taxon>Flavobacteriia</taxon>
        <taxon>Flavobacteriales</taxon>
        <taxon>Weeksellaceae</taxon>
        <taxon>Chryseobacterium group</taxon>
        <taxon>Kaistella</taxon>
    </lineage>
</organism>
<comment type="similarity">
    <text evidence="2">Belongs to the UPF0702 family.</text>
</comment>